<evidence type="ECO:0000313" key="4">
    <source>
        <dbReference type="Proteomes" id="UP000002630"/>
    </source>
</evidence>
<dbReference type="Proteomes" id="UP000002630">
    <property type="component" value="Linkage Group LG04"/>
</dbReference>
<dbReference type="EMBL" id="FN648960">
    <property type="protein sequence ID" value="CBJ27524.1"/>
    <property type="molecule type" value="Genomic_DNA"/>
</dbReference>
<keyword evidence="4" id="KW-1185">Reference proteome</keyword>
<dbReference type="InParanoid" id="D7G6C9"/>
<dbReference type="SUPFAM" id="SSF50729">
    <property type="entry name" value="PH domain-like"/>
    <property type="match status" value="1"/>
</dbReference>
<sequence length="584" mass="63411">MSDSERRKKGCWLTDHAAIPVPPTKQDFILAGNLLKRRGGFGKMSQQKWKNRCFVLLKTGNLCYFQAGSFDSVDFCEPPRGILTLDEDVVISKNTPPDGDFTGTSSLVIQGGGQRWKLSSEAPGEINRWEEALRSFVKGSPSSGGPTRISDTSMRSPTFRLGTSKSLSSPPNGVKQRTRTPSPPSQNGTRSPSARATAVVTEESAQGGTDTRGAWTLACVLTAVDVVCYLLHQREFSLKVFYAAVFTLNLIIGWGIRRSADRPASGERSGTGVPVIHGDDVGALRVALKRRFPPKKDTPLLPLGDGREIPCGVPVAGSTTQQYDGPAGSLTAPHHSWSNGIDSVFHVRGKGYMQDKLKVSPAESLYDMVGLDIFSTEARVGNMASEVVLDTATKDLPAVSVPGVPPLLVINVQLPSASPALMTSAEDGPGVQCVMYFRMKESTARAMENLATASEGVRLWVTYCQRVGVDDDFQGRFKCIAVIANSESLGLPSFITKYNGKPVLINRSGHWVKGENYIENTINVHRFSFIAKKSLHSLKGLFKDMVLHLGFTVEGRAADELPESLLACSTLHYPMMERAVEFDV</sequence>
<dbReference type="OrthoDB" id="9970435at2759"/>
<accession>D7G6C9</accession>
<feature type="domain" description="PH" evidence="2">
    <location>
        <begin position="27"/>
        <end position="138"/>
    </location>
</feature>
<dbReference type="PANTHER" id="PTHR31558">
    <property type="entry name" value="CW14 PROTEIN"/>
    <property type="match status" value="1"/>
</dbReference>
<dbReference type="Pfam" id="PF00169">
    <property type="entry name" value="PH"/>
    <property type="match status" value="1"/>
</dbReference>
<reference evidence="3 4" key="1">
    <citation type="journal article" date="2010" name="Nature">
        <title>The Ectocarpus genome and the independent evolution of multicellularity in brown algae.</title>
        <authorList>
            <person name="Cock J.M."/>
            <person name="Sterck L."/>
            <person name="Rouze P."/>
            <person name="Scornet D."/>
            <person name="Allen A.E."/>
            <person name="Amoutzias G."/>
            <person name="Anthouard V."/>
            <person name="Artiguenave F."/>
            <person name="Aury J.M."/>
            <person name="Badger J.H."/>
            <person name="Beszteri B."/>
            <person name="Billiau K."/>
            <person name="Bonnet E."/>
            <person name="Bothwell J.H."/>
            <person name="Bowler C."/>
            <person name="Boyen C."/>
            <person name="Brownlee C."/>
            <person name="Carrano C.J."/>
            <person name="Charrier B."/>
            <person name="Cho G.Y."/>
            <person name="Coelho S.M."/>
            <person name="Collen J."/>
            <person name="Corre E."/>
            <person name="Da Silva C."/>
            <person name="Delage L."/>
            <person name="Delaroque N."/>
            <person name="Dittami S.M."/>
            <person name="Doulbeau S."/>
            <person name="Elias M."/>
            <person name="Farnham G."/>
            <person name="Gachon C.M."/>
            <person name="Gschloessl B."/>
            <person name="Heesch S."/>
            <person name="Jabbari K."/>
            <person name="Jubin C."/>
            <person name="Kawai H."/>
            <person name="Kimura K."/>
            <person name="Kloareg B."/>
            <person name="Kupper F.C."/>
            <person name="Lang D."/>
            <person name="Le Bail A."/>
            <person name="Leblanc C."/>
            <person name="Lerouge P."/>
            <person name="Lohr M."/>
            <person name="Lopez P.J."/>
            <person name="Martens C."/>
            <person name="Maumus F."/>
            <person name="Michel G."/>
            <person name="Miranda-Saavedra D."/>
            <person name="Morales J."/>
            <person name="Moreau H."/>
            <person name="Motomura T."/>
            <person name="Nagasato C."/>
            <person name="Napoli C.A."/>
            <person name="Nelson D.R."/>
            <person name="Nyvall-Collen P."/>
            <person name="Peters A.F."/>
            <person name="Pommier C."/>
            <person name="Potin P."/>
            <person name="Poulain J."/>
            <person name="Quesneville H."/>
            <person name="Read B."/>
            <person name="Rensing S.A."/>
            <person name="Ritter A."/>
            <person name="Rousvoal S."/>
            <person name="Samanta M."/>
            <person name="Samson G."/>
            <person name="Schroeder D.C."/>
            <person name="Segurens B."/>
            <person name="Strittmatter M."/>
            <person name="Tonon T."/>
            <person name="Tregear J.W."/>
            <person name="Valentin K."/>
            <person name="von Dassow P."/>
            <person name="Yamagishi T."/>
            <person name="Van de Peer Y."/>
            <person name="Wincker P."/>
        </authorList>
    </citation>
    <scope>NUCLEOTIDE SEQUENCE [LARGE SCALE GENOMIC DNA]</scope>
    <source>
        <strain evidence="4">Ec32 / CCAP1310/4</strain>
    </source>
</reference>
<dbReference type="eggNOG" id="ENOG502QQV7">
    <property type="taxonomic scope" value="Eukaryota"/>
</dbReference>
<dbReference type="SMART" id="SM00233">
    <property type="entry name" value="PH"/>
    <property type="match status" value="1"/>
</dbReference>
<dbReference type="InterPro" id="IPR011993">
    <property type="entry name" value="PH-like_dom_sf"/>
</dbReference>
<dbReference type="Gene3D" id="2.30.29.30">
    <property type="entry name" value="Pleckstrin-homology domain (PH domain)/Phosphotyrosine-binding domain (PTB)"/>
    <property type="match status" value="1"/>
</dbReference>
<feature type="compositionally biased region" description="Polar residues" evidence="1">
    <location>
        <begin position="140"/>
        <end position="171"/>
    </location>
</feature>
<dbReference type="EMBL" id="FN649729">
    <property type="protein sequence ID" value="CBJ27524.1"/>
    <property type="molecule type" value="Genomic_DNA"/>
</dbReference>
<name>D7G6C9_ECTSI</name>
<evidence type="ECO:0000256" key="1">
    <source>
        <dbReference type="SAM" id="MobiDB-lite"/>
    </source>
</evidence>
<dbReference type="STRING" id="2880.D7G6C9"/>
<evidence type="ECO:0000313" key="3">
    <source>
        <dbReference type="EMBL" id="CBJ27524.1"/>
    </source>
</evidence>
<dbReference type="Pfam" id="PF07059">
    <property type="entry name" value="EDR2_C"/>
    <property type="match status" value="1"/>
</dbReference>
<dbReference type="AlphaFoldDB" id="D7G6C9"/>
<organism evidence="3 4">
    <name type="scientific">Ectocarpus siliculosus</name>
    <name type="common">Brown alga</name>
    <name type="synonym">Conferva siliculosa</name>
    <dbReference type="NCBI Taxonomy" id="2880"/>
    <lineage>
        <taxon>Eukaryota</taxon>
        <taxon>Sar</taxon>
        <taxon>Stramenopiles</taxon>
        <taxon>Ochrophyta</taxon>
        <taxon>PX clade</taxon>
        <taxon>Phaeophyceae</taxon>
        <taxon>Ectocarpales</taxon>
        <taxon>Ectocarpaceae</taxon>
        <taxon>Ectocarpus</taxon>
    </lineage>
</organism>
<evidence type="ECO:0000259" key="2">
    <source>
        <dbReference type="PROSITE" id="PS50003"/>
    </source>
</evidence>
<protein>
    <recommendedName>
        <fullName evidence="2">PH domain-containing protein</fullName>
    </recommendedName>
</protein>
<feature type="compositionally biased region" description="Polar residues" evidence="1">
    <location>
        <begin position="185"/>
        <end position="194"/>
    </location>
</feature>
<dbReference type="PROSITE" id="PS50003">
    <property type="entry name" value="PH_DOMAIN"/>
    <property type="match status" value="1"/>
</dbReference>
<gene>
    <name evidence="3" type="ORF">Esi_0073_0114</name>
</gene>
<proteinExistence type="predicted"/>
<dbReference type="InterPro" id="IPR009769">
    <property type="entry name" value="EDR2_C"/>
</dbReference>
<dbReference type="InterPro" id="IPR001849">
    <property type="entry name" value="PH_domain"/>
</dbReference>
<feature type="region of interest" description="Disordered" evidence="1">
    <location>
        <begin position="137"/>
        <end position="209"/>
    </location>
</feature>